<reference evidence="2" key="1">
    <citation type="submission" date="2016-03" db="EMBL/GenBank/DDBJ databases">
        <title>Mechanisms controlling the formation of the plant cell surface in tip-growing cells are functionally conserved among land plants.</title>
        <authorList>
            <person name="Honkanen S."/>
            <person name="Jones V.A."/>
            <person name="Morieri G."/>
            <person name="Champion C."/>
            <person name="Hetherington A.J."/>
            <person name="Kelly S."/>
            <person name="Saint-Marcoux D."/>
            <person name="Proust H."/>
            <person name="Prescott H."/>
            <person name="Dolan L."/>
        </authorList>
    </citation>
    <scope>NUCLEOTIDE SEQUENCE [LARGE SCALE GENOMIC DNA]</scope>
    <source>
        <tissue evidence="2">Whole gametophyte</tissue>
    </source>
</reference>
<dbReference type="EMBL" id="LVLJ01000779">
    <property type="protein sequence ID" value="OAE32617.1"/>
    <property type="molecule type" value="Genomic_DNA"/>
</dbReference>
<dbReference type="Proteomes" id="UP000077202">
    <property type="component" value="Unassembled WGS sequence"/>
</dbReference>
<evidence type="ECO:0000256" key="1">
    <source>
        <dbReference type="SAM" id="MobiDB-lite"/>
    </source>
</evidence>
<sequence length="101" mass="11160">MADNGVPQLDETQCGGGTHADSTTVKNDVHGNMASEVCGTLSDGKANSLGSYLLEYQSQECQRHVRRIDELLVIVLYQLLLRFTGEETYSNADEDNKYAFL</sequence>
<evidence type="ECO:0000313" key="2">
    <source>
        <dbReference type="EMBL" id="OAE32617.1"/>
    </source>
</evidence>
<evidence type="ECO:0000313" key="3">
    <source>
        <dbReference type="Proteomes" id="UP000077202"/>
    </source>
</evidence>
<proteinExistence type="predicted"/>
<accession>A0A176WHL4</accession>
<organism evidence="2 3">
    <name type="scientific">Marchantia polymorpha subsp. ruderalis</name>
    <dbReference type="NCBI Taxonomy" id="1480154"/>
    <lineage>
        <taxon>Eukaryota</taxon>
        <taxon>Viridiplantae</taxon>
        <taxon>Streptophyta</taxon>
        <taxon>Embryophyta</taxon>
        <taxon>Marchantiophyta</taxon>
        <taxon>Marchantiopsida</taxon>
        <taxon>Marchantiidae</taxon>
        <taxon>Marchantiales</taxon>
        <taxon>Marchantiaceae</taxon>
        <taxon>Marchantia</taxon>
    </lineage>
</organism>
<protein>
    <submittedName>
        <fullName evidence="2">Uncharacterized protein</fullName>
    </submittedName>
</protein>
<feature type="region of interest" description="Disordered" evidence="1">
    <location>
        <begin position="1"/>
        <end position="28"/>
    </location>
</feature>
<dbReference type="AlphaFoldDB" id="A0A176WHL4"/>
<keyword evidence="3" id="KW-1185">Reference proteome</keyword>
<gene>
    <name evidence="2" type="ORF">AXG93_3515s1010</name>
</gene>
<name>A0A176WHL4_MARPO</name>
<comment type="caution">
    <text evidence="2">The sequence shown here is derived from an EMBL/GenBank/DDBJ whole genome shotgun (WGS) entry which is preliminary data.</text>
</comment>